<evidence type="ECO:0000256" key="1">
    <source>
        <dbReference type="SAM" id="MobiDB-lite"/>
    </source>
</evidence>
<organism evidence="2 3">
    <name type="scientific">Portunus trituberculatus</name>
    <name type="common">Swimming crab</name>
    <name type="synonym">Neptunus trituberculatus</name>
    <dbReference type="NCBI Taxonomy" id="210409"/>
    <lineage>
        <taxon>Eukaryota</taxon>
        <taxon>Metazoa</taxon>
        <taxon>Ecdysozoa</taxon>
        <taxon>Arthropoda</taxon>
        <taxon>Crustacea</taxon>
        <taxon>Multicrustacea</taxon>
        <taxon>Malacostraca</taxon>
        <taxon>Eumalacostraca</taxon>
        <taxon>Eucarida</taxon>
        <taxon>Decapoda</taxon>
        <taxon>Pleocyemata</taxon>
        <taxon>Brachyura</taxon>
        <taxon>Eubrachyura</taxon>
        <taxon>Portunoidea</taxon>
        <taxon>Portunidae</taxon>
        <taxon>Portuninae</taxon>
        <taxon>Portunus</taxon>
    </lineage>
</organism>
<keyword evidence="3" id="KW-1185">Reference proteome</keyword>
<comment type="caution">
    <text evidence="2">The sequence shown here is derived from an EMBL/GenBank/DDBJ whole genome shotgun (WGS) entry which is preliminary data.</text>
</comment>
<feature type="region of interest" description="Disordered" evidence="1">
    <location>
        <begin position="1"/>
        <end position="75"/>
    </location>
</feature>
<name>A0A5B7JEQ7_PORTR</name>
<dbReference type="EMBL" id="VSRR010085693">
    <property type="protein sequence ID" value="MPC90834.1"/>
    <property type="molecule type" value="Genomic_DNA"/>
</dbReference>
<evidence type="ECO:0000313" key="3">
    <source>
        <dbReference type="Proteomes" id="UP000324222"/>
    </source>
</evidence>
<evidence type="ECO:0000313" key="2">
    <source>
        <dbReference type="EMBL" id="MPC90834.1"/>
    </source>
</evidence>
<feature type="compositionally biased region" description="Low complexity" evidence="1">
    <location>
        <begin position="38"/>
        <end position="49"/>
    </location>
</feature>
<sequence>MTNINKKTAKDERRRRKGKPGEGSIERKDERAVGGRGRSSSSSSRSGASRGERARGAVTAGTELKVMSAEKPPCC</sequence>
<dbReference type="Proteomes" id="UP000324222">
    <property type="component" value="Unassembled WGS sequence"/>
</dbReference>
<gene>
    <name evidence="2" type="ORF">E2C01_085837</name>
</gene>
<reference evidence="2 3" key="1">
    <citation type="submission" date="2019-05" db="EMBL/GenBank/DDBJ databases">
        <title>Another draft genome of Portunus trituberculatus and its Hox gene families provides insights of decapod evolution.</title>
        <authorList>
            <person name="Jeong J.-H."/>
            <person name="Song I."/>
            <person name="Kim S."/>
            <person name="Choi T."/>
            <person name="Kim D."/>
            <person name="Ryu S."/>
            <person name="Kim W."/>
        </authorList>
    </citation>
    <scope>NUCLEOTIDE SEQUENCE [LARGE SCALE GENOMIC DNA]</scope>
    <source>
        <tissue evidence="2">Muscle</tissue>
    </source>
</reference>
<proteinExistence type="predicted"/>
<dbReference type="AlphaFoldDB" id="A0A5B7JEQ7"/>
<accession>A0A5B7JEQ7</accession>
<protein>
    <submittedName>
        <fullName evidence="2">Uncharacterized protein</fullName>
    </submittedName>
</protein>
<feature type="compositionally biased region" description="Basic and acidic residues" evidence="1">
    <location>
        <begin position="24"/>
        <end position="33"/>
    </location>
</feature>